<evidence type="ECO:0000313" key="2">
    <source>
        <dbReference type="EMBL" id="GAT29839.1"/>
    </source>
</evidence>
<organism evidence="2 3">
    <name type="scientific">Aspergillus kawachii</name>
    <name type="common">White koji mold</name>
    <name type="synonym">Aspergillus awamori var. kawachi</name>
    <dbReference type="NCBI Taxonomy" id="1069201"/>
    <lineage>
        <taxon>Eukaryota</taxon>
        <taxon>Fungi</taxon>
        <taxon>Dikarya</taxon>
        <taxon>Ascomycota</taxon>
        <taxon>Pezizomycotina</taxon>
        <taxon>Eurotiomycetes</taxon>
        <taxon>Eurotiomycetidae</taxon>
        <taxon>Eurotiales</taxon>
        <taxon>Aspergillaceae</taxon>
        <taxon>Aspergillus</taxon>
        <taxon>Aspergillus subgen. Circumdati</taxon>
    </lineage>
</organism>
<dbReference type="Proteomes" id="UP000075230">
    <property type="component" value="Unassembled WGS sequence"/>
</dbReference>
<accession>A0A146FXR0</accession>
<evidence type="ECO:0000256" key="1">
    <source>
        <dbReference type="SAM" id="MobiDB-lite"/>
    </source>
</evidence>
<comment type="caution">
    <text evidence="2">The sequence shown here is derived from an EMBL/GenBank/DDBJ whole genome shotgun (WGS) entry which is preliminary data.</text>
</comment>
<proteinExistence type="predicted"/>
<reference evidence="3" key="2">
    <citation type="submission" date="2016-02" db="EMBL/GenBank/DDBJ databases">
        <title>Genome sequencing of Aspergillus luchuensis NBRC 4314.</title>
        <authorList>
            <person name="Yamada O."/>
        </authorList>
    </citation>
    <scope>NUCLEOTIDE SEQUENCE [LARGE SCALE GENOMIC DNA]</scope>
    <source>
        <strain evidence="3">RIB 2604</strain>
    </source>
</reference>
<dbReference type="AlphaFoldDB" id="A0A146FXR0"/>
<feature type="compositionally biased region" description="Basic residues" evidence="1">
    <location>
        <begin position="57"/>
        <end position="67"/>
    </location>
</feature>
<feature type="region of interest" description="Disordered" evidence="1">
    <location>
        <begin position="33"/>
        <end position="67"/>
    </location>
</feature>
<gene>
    <name evidence="2" type="ORF">RIB2604_03101730</name>
</gene>
<dbReference type="EMBL" id="BCWF01000030">
    <property type="protein sequence ID" value="GAT29839.1"/>
    <property type="molecule type" value="Genomic_DNA"/>
</dbReference>
<reference evidence="2 3" key="1">
    <citation type="journal article" date="2016" name="DNA Res.">
        <title>Genome sequence of Aspergillus luchuensis NBRC 4314.</title>
        <authorList>
            <person name="Yamada O."/>
            <person name="Machida M."/>
            <person name="Hosoyama A."/>
            <person name="Goto M."/>
            <person name="Takahashi T."/>
            <person name="Futagami T."/>
            <person name="Yamagata Y."/>
            <person name="Takeuchi M."/>
            <person name="Kobayashi T."/>
            <person name="Koike H."/>
            <person name="Abe K."/>
            <person name="Asai K."/>
            <person name="Arita M."/>
            <person name="Fujita N."/>
            <person name="Fukuda K."/>
            <person name="Higa K."/>
            <person name="Horikawa H."/>
            <person name="Ishikawa T."/>
            <person name="Jinno K."/>
            <person name="Kato Y."/>
            <person name="Kirimura K."/>
            <person name="Mizutani O."/>
            <person name="Nakasone K."/>
            <person name="Sano M."/>
            <person name="Shiraishi Y."/>
            <person name="Tsukahara M."/>
            <person name="Gomi K."/>
        </authorList>
    </citation>
    <scope>NUCLEOTIDE SEQUENCE [LARGE SCALE GENOMIC DNA]</scope>
    <source>
        <strain evidence="2 3">RIB 2604</strain>
    </source>
</reference>
<sequence>MYGIYFLHTQFTTSLAALETACVTYLRPLAAKTPAEHLRRQPEQDYEGPRDEARELRAKHHRPSAIK</sequence>
<name>A0A146FXR0_ASPKA</name>
<evidence type="ECO:0000313" key="3">
    <source>
        <dbReference type="Proteomes" id="UP000075230"/>
    </source>
</evidence>
<feature type="compositionally biased region" description="Basic and acidic residues" evidence="1">
    <location>
        <begin position="34"/>
        <end position="56"/>
    </location>
</feature>
<protein>
    <submittedName>
        <fullName evidence="2">ABC transporter</fullName>
    </submittedName>
</protein>